<dbReference type="OrthoDB" id="3267972at2"/>
<evidence type="ECO:0000313" key="2">
    <source>
        <dbReference type="Proteomes" id="UP000238650"/>
    </source>
</evidence>
<protein>
    <recommendedName>
        <fullName evidence="3">Antitoxin protein</fullName>
    </recommendedName>
</protein>
<evidence type="ECO:0008006" key="3">
    <source>
        <dbReference type="Google" id="ProtNLM"/>
    </source>
</evidence>
<reference evidence="1 2" key="1">
    <citation type="journal article" date="2017" name="New Microbes New Infect">
        <title>Genome sequence of 'Leucobacter massiliensis' sp. nov. isolated from human pharynx after travel to the 2014 Hajj.</title>
        <authorList>
            <person name="Leangapichart T."/>
            <person name="Gautret P."/>
            <person name="Nguyen T.T."/>
            <person name="Armstrong N."/>
            <person name="Rolain J.M."/>
        </authorList>
    </citation>
    <scope>NUCLEOTIDE SEQUENCE [LARGE SCALE GENOMIC DNA]</scope>
    <source>
        <strain evidence="1 2">122RC15</strain>
    </source>
</reference>
<dbReference type="EMBL" id="MWZD01000013">
    <property type="protein sequence ID" value="PRI12134.1"/>
    <property type="molecule type" value="Genomic_DNA"/>
</dbReference>
<dbReference type="InterPro" id="IPR028037">
    <property type="entry name" value="Antitoxin_Rv0909/MT0933"/>
</dbReference>
<evidence type="ECO:0000313" key="1">
    <source>
        <dbReference type="EMBL" id="PRI12134.1"/>
    </source>
</evidence>
<gene>
    <name evidence="1" type="ORF">B4915_03510</name>
</gene>
<organism evidence="1 2">
    <name type="scientific">Leucobacter massiliensis</name>
    <dbReference type="NCBI Taxonomy" id="1686285"/>
    <lineage>
        <taxon>Bacteria</taxon>
        <taxon>Bacillati</taxon>
        <taxon>Actinomycetota</taxon>
        <taxon>Actinomycetes</taxon>
        <taxon>Micrococcales</taxon>
        <taxon>Microbacteriaceae</taxon>
        <taxon>Leucobacter</taxon>
    </lineage>
</organism>
<dbReference type="Pfam" id="PF14013">
    <property type="entry name" value="MT0933_antitox"/>
    <property type="match status" value="1"/>
</dbReference>
<sequence>MGIEDLSKRASELAGKAGEFAKANSEKIDEALHSEQAEQISDKLLDGAAGLADRVTGGKHAARIDEVRDTLDGKIGTE</sequence>
<dbReference type="AlphaFoldDB" id="A0A2S9QRB2"/>
<comment type="caution">
    <text evidence="1">The sequence shown here is derived from an EMBL/GenBank/DDBJ whole genome shotgun (WGS) entry which is preliminary data.</text>
</comment>
<name>A0A2S9QRB2_9MICO</name>
<dbReference type="Proteomes" id="UP000238650">
    <property type="component" value="Unassembled WGS sequence"/>
</dbReference>
<keyword evidence="2" id="KW-1185">Reference proteome</keyword>
<dbReference type="RefSeq" id="WP_105804443.1">
    <property type="nucleotide sequence ID" value="NZ_MWZD01000013.1"/>
</dbReference>
<accession>A0A2S9QRB2</accession>
<proteinExistence type="predicted"/>